<dbReference type="EMBL" id="DS999644">
    <property type="protein sequence ID" value="EFE78615.2"/>
    <property type="molecule type" value="Genomic_DNA"/>
</dbReference>
<protein>
    <submittedName>
        <fullName evidence="2">Transcriptional regulator</fullName>
    </submittedName>
</protein>
<dbReference type="Proteomes" id="UP000003986">
    <property type="component" value="Unassembled WGS sequence"/>
</dbReference>
<evidence type="ECO:0000313" key="2">
    <source>
        <dbReference type="EMBL" id="EFE78615.2"/>
    </source>
</evidence>
<name>D6ACS4_STRFL</name>
<sequence>MQSSTLCKVSDEKRPSTSARRPLADHPVRIALLDLLAETGTVTSTQAANRLGYSSGLCSFHLRQLAKHGLVEEAPHSGGRRRPWRLRWEASPEGGQQRPTPFDDLARDLEDESYRHWQENRHLAPVEWRHEECFSAVVHLTPQEMTEVADAVRQLLAGYRERDDRPSARPEGTVAVAALTRLFPLPAEHAGNAGSAGATGRR</sequence>
<reference evidence="3" key="1">
    <citation type="submission" date="2008-10" db="EMBL/GenBank/DDBJ databases">
        <authorList>
            <person name="Molnar K."/>
        </authorList>
    </citation>
    <scope>NUCLEOTIDE SEQUENCE [LARGE SCALE GENOMIC DNA]</scope>
    <source>
        <strain evidence="3">NRRL 15998</strain>
    </source>
</reference>
<dbReference type="SUPFAM" id="SSF46785">
    <property type="entry name" value="Winged helix' DNA-binding domain"/>
    <property type="match status" value="1"/>
</dbReference>
<dbReference type="Gene3D" id="1.10.10.10">
    <property type="entry name" value="Winged helix-like DNA-binding domain superfamily/Winged helix DNA-binding domain"/>
    <property type="match status" value="1"/>
</dbReference>
<proteinExistence type="predicted"/>
<dbReference type="InterPro" id="IPR011991">
    <property type="entry name" value="ArsR-like_HTH"/>
</dbReference>
<evidence type="ECO:0000256" key="1">
    <source>
        <dbReference type="SAM" id="MobiDB-lite"/>
    </source>
</evidence>
<dbReference type="CDD" id="cd00090">
    <property type="entry name" value="HTH_ARSR"/>
    <property type="match status" value="1"/>
</dbReference>
<evidence type="ECO:0000313" key="3">
    <source>
        <dbReference type="Proteomes" id="UP000003986"/>
    </source>
</evidence>
<dbReference type="AlphaFoldDB" id="D6ACS4"/>
<accession>D6ACS4</accession>
<dbReference type="Pfam" id="PF12840">
    <property type="entry name" value="HTH_20"/>
    <property type="match status" value="1"/>
</dbReference>
<dbReference type="InterPro" id="IPR036388">
    <property type="entry name" value="WH-like_DNA-bd_sf"/>
</dbReference>
<reference evidence="3" key="2">
    <citation type="submission" date="2008-12" db="EMBL/GenBank/DDBJ databases">
        <title>Annotation of Streptomyces roseosporus strain NRRL 15998.</title>
        <authorList>
            <consortium name="The Broad Institute Genome Sequencing Platform"/>
            <consortium name="Broad Institute Microbial Sequencing Center"/>
            <person name="Fischbach M."/>
            <person name="Ward D."/>
            <person name="Young S."/>
            <person name="Kodira C.D."/>
            <person name="Zeng Q."/>
            <person name="Koehrsen M."/>
            <person name="Godfrey P."/>
            <person name="Alvarado L."/>
            <person name="Berlin A.M."/>
            <person name="Borenstein D."/>
            <person name="Chen Z."/>
            <person name="Engels R."/>
            <person name="Freedman E."/>
            <person name="Gellesch M."/>
            <person name="Goldberg J."/>
            <person name="Griggs A."/>
            <person name="Gujja S."/>
            <person name="Heiman D.I."/>
            <person name="Hepburn T.A."/>
            <person name="Howarth C."/>
            <person name="Jen D."/>
            <person name="Larson L."/>
            <person name="Lewis B."/>
            <person name="Mehta T."/>
            <person name="Park D."/>
            <person name="Pearson M."/>
            <person name="Roberts A."/>
            <person name="Saif S."/>
            <person name="Shea T.D."/>
            <person name="Shenoy N."/>
            <person name="Sisk P."/>
            <person name="Stolte C."/>
            <person name="Sykes S.N."/>
            <person name="Walk T."/>
            <person name="White J."/>
            <person name="Yandava C."/>
            <person name="Straight P."/>
            <person name="Clardy J."/>
            <person name="Hung D."/>
            <person name="Kolter R."/>
            <person name="Mekalanos J."/>
            <person name="Walker S."/>
            <person name="Walsh C.T."/>
            <person name="Wieland B.L.C."/>
            <person name="Ilzarbe M."/>
            <person name="Galagan J."/>
            <person name="Nusbaum C."/>
            <person name="Birren B."/>
        </authorList>
    </citation>
    <scope>NUCLEOTIDE SEQUENCE [LARGE SCALE GENOMIC DNA]</scope>
    <source>
        <strain evidence="3">NRRL 15998</strain>
    </source>
</reference>
<feature type="region of interest" description="Disordered" evidence="1">
    <location>
        <begin position="1"/>
        <end position="23"/>
    </location>
</feature>
<gene>
    <name evidence="2" type="ORF">SSGG_05982</name>
</gene>
<dbReference type="InterPro" id="IPR036390">
    <property type="entry name" value="WH_DNA-bd_sf"/>
</dbReference>
<organism evidence="2 3">
    <name type="scientific">Streptomyces filamentosus NRRL 15998</name>
    <dbReference type="NCBI Taxonomy" id="457431"/>
    <lineage>
        <taxon>Bacteria</taxon>
        <taxon>Bacillati</taxon>
        <taxon>Actinomycetota</taxon>
        <taxon>Actinomycetes</taxon>
        <taxon>Kitasatosporales</taxon>
        <taxon>Streptomycetaceae</taxon>
        <taxon>Streptomyces</taxon>
    </lineage>
</organism>